<evidence type="ECO:0000256" key="3">
    <source>
        <dbReference type="ARBA" id="ARBA00022475"/>
    </source>
</evidence>
<dbReference type="Pfam" id="PF08448">
    <property type="entry name" value="PAS_4"/>
    <property type="match status" value="1"/>
</dbReference>
<organism evidence="11 12">
    <name type="scientific">Dyella marensis</name>
    <dbReference type="NCBI Taxonomy" id="500610"/>
    <lineage>
        <taxon>Bacteria</taxon>
        <taxon>Pseudomonadati</taxon>
        <taxon>Pseudomonadota</taxon>
        <taxon>Gammaproteobacteria</taxon>
        <taxon>Lysobacterales</taxon>
        <taxon>Rhodanobacteraceae</taxon>
        <taxon>Dyella</taxon>
    </lineage>
</organism>
<feature type="domain" description="PAC" evidence="9">
    <location>
        <begin position="377"/>
        <end position="430"/>
    </location>
</feature>
<dbReference type="SMART" id="SM00091">
    <property type="entry name" value="PAS"/>
    <property type="match status" value="2"/>
</dbReference>
<dbReference type="NCBIfam" id="TIGR00229">
    <property type="entry name" value="sensory_box"/>
    <property type="match status" value="2"/>
</dbReference>
<keyword evidence="5 7" id="KW-1133">Transmembrane helix</keyword>
<dbReference type="PROSITE" id="PS50113">
    <property type="entry name" value="PAC"/>
    <property type="match status" value="2"/>
</dbReference>
<dbReference type="InterPro" id="IPR013656">
    <property type="entry name" value="PAS_4"/>
</dbReference>
<feature type="transmembrane region" description="Helical" evidence="7">
    <location>
        <begin position="237"/>
        <end position="260"/>
    </location>
</feature>
<dbReference type="PROSITE" id="PS50112">
    <property type="entry name" value="PAS"/>
    <property type="match status" value="2"/>
</dbReference>
<accession>A0A1I2JLN0</accession>
<evidence type="ECO:0000313" key="12">
    <source>
        <dbReference type="Proteomes" id="UP000199477"/>
    </source>
</evidence>
<feature type="transmembrane region" description="Helical" evidence="7">
    <location>
        <begin position="159"/>
        <end position="180"/>
    </location>
</feature>
<gene>
    <name evidence="11" type="ORF">SAMN02799615_04088</name>
</gene>
<dbReference type="Proteomes" id="UP000199477">
    <property type="component" value="Unassembled WGS sequence"/>
</dbReference>
<dbReference type="InterPro" id="IPR000700">
    <property type="entry name" value="PAS-assoc_C"/>
</dbReference>
<keyword evidence="6 7" id="KW-0472">Membrane</keyword>
<dbReference type="PANTHER" id="PTHR44757:SF2">
    <property type="entry name" value="BIOFILM ARCHITECTURE MAINTENANCE PROTEIN MBAA"/>
    <property type="match status" value="1"/>
</dbReference>
<dbReference type="InterPro" id="IPR000160">
    <property type="entry name" value="GGDEF_dom"/>
</dbReference>
<evidence type="ECO:0000256" key="5">
    <source>
        <dbReference type="ARBA" id="ARBA00022989"/>
    </source>
</evidence>
<evidence type="ECO:0000256" key="4">
    <source>
        <dbReference type="ARBA" id="ARBA00022692"/>
    </source>
</evidence>
<evidence type="ECO:0000256" key="1">
    <source>
        <dbReference type="ARBA" id="ARBA00001946"/>
    </source>
</evidence>
<evidence type="ECO:0000256" key="7">
    <source>
        <dbReference type="SAM" id="Phobius"/>
    </source>
</evidence>
<feature type="transmembrane region" description="Helical" evidence="7">
    <location>
        <begin position="272"/>
        <end position="291"/>
    </location>
</feature>
<dbReference type="SUPFAM" id="SSF55785">
    <property type="entry name" value="PYP-like sensor domain (PAS domain)"/>
    <property type="match status" value="2"/>
</dbReference>
<feature type="domain" description="PAS" evidence="8">
    <location>
        <begin position="431"/>
        <end position="492"/>
    </location>
</feature>
<dbReference type="STRING" id="500610.SAMN02799615_04088"/>
<dbReference type="CDD" id="cd01949">
    <property type="entry name" value="GGDEF"/>
    <property type="match status" value="1"/>
</dbReference>
<keyword evidence="3" id="KW-1003">Cell membrane</keyword>
<dbReference type="InterPro" id="IPR052155">
    <property type="entry name" value="Biofilm_reg_signaling"/>
</dbReference>
<name>A0A1I2JLN0_9GAMM</name>
<evidence type="ECO:0000313" key="11">
    <source>
        <dbReference type="EMBL" id="SFF54880.1"/>
    </source>
</evidence>
<evidence type="ECO:0000259" key="9">
    <source>
        <dbReference type="PROSITE" id="PS50113"/>
    </source>
</evidence>
<sequence length="720" mass="80010">MQLRIEPNLRWTRWAEALALLVAVLGATAYSLLLTRHTGTNVTMWIANGVVVGALLRVPDERWPLYLVAAFVGYFAGKMLLGDPLLSSALLGLVHGVEVMIVARGVRWRFPRIEDDTPFLRLGQVAMLSTLVASLVSAGLAAFMLYAFNNTDFWTTFDWWFRAHLLGMVIVATLTLVVLVQGWRMLGQPGHRLRLLRDLLLLGATTAGVFAQSRYPLLFVVFGPLFYVVIRHRFPGLVIGVAVVTLIVNIAIAMGGGPLSLIPGSSPVERSLLGQSFLGMVCLVAVPIALAQADRRRLTRRVRDSEVRYRLLADYASDLVMRIARDGTRRYVSPSIKDLLGWEVGEFMLPRPDLIHADDRERVAEAVVQLWDTGKVSLTRYRLRHKKGYYVWIEALVRVAPSPDHPGEMELIYTGRDITESIVAEQALADSETRLRRITDKVPALITHVGNDERYIFVSGYAREITGLEPEAMVGRSVRETRGAALYSLMKPHIAAVLQGRETTFEYEFERDGRYFYLQATYLPATSVTGESIGFYALTTDVTRIKLAEQKLSFLAHYDTLTNLANRRYFTECAQAALDRASVTRAPMLLMLIDVDYFKQINDGHGHAAGDAVLREVARRLKASVRKSDLVARLGGDEFVILCDDVDATYAAESLANKVITSMGAPVSLDAARLKVTLSVGAALCRDVFSLDELVQKADEALYEAKEAGRACYRLVVEGL</sequence>
<feature type="transmembrane region" description="Helical" evidence="7">
    <location>
        <begin position="126"/>
        <end position="147"/>
    </location>
</feature>
<dbReference type="InterPro" id="IPR029787">
    <property type="entry name" value="Nucleotide_cyclase"/>
</dbReference>
<dbReference type="EMBL" id="FONH01000027">
    <property type="protein sequence ID" value="SFF54880.1"/>
    <property type="molecule type" value="Genomic_DNA"/>
</dbReference>
<evidence type="ECO:0000256" key="6">
    <source>
        <dbReference type="ARBA" id="ARBA00023136"/>
    </source>
</evidence>
<dbReference type="PROSITE" id="PS50887">
    <property type="entry name" value="GGDEF"/>
    <property type="match status" value="1"/>
</dbReference>
<dbReference type="InterPro" id="IPR013655">
    <property type="entry name" value="PAS_fold_3"/>
</dbReference>
<dbReference type="NCBIfam" id="TIGR00254">
    <property type="entry name" value="GGDEF"/>
    <property type="match status" value="1"/>
</dbReference>
<dbReference type="AlphaFoldDB" id="A0A1I2JLN0"/>
<dbReference type="PANTHER" id="PTHR44757">
    <property type="entry name" value="DIGUANYLATE CYCLASE DGCP"/>
    <property type="match status" value="1"/>
</dbReference>
<comment type="cofactor">
    <cofactor evidence="1">
        <name>Mg(2+)</name>
        <dbReference type="ChEBI" id="CHEBI:18420"/>
    </cofactor>
</comment>
<dbReference type="InterPro" id="IPR043128">
    <property type="entry name" value="Rev_trsase/Diguanyl_cyclase"/>
</dbReference>
<evidence type="ECO:0000259" key="8">
    <source>
        <dbReference type="PROSITE" id="PS50112"/>
    </source>
</evidence>
<evidence type="ECO:0000259" key="10">
    <source>
        <dbReference type="PROSITE" id="PS50887"/>
    </source>
</evidence>
<dbReference type="GO" id="GO:0005886">
    <property type="term" value="C:plasma membrane"/>
    <property type="evidence" value="ECO:0007669"/>
    <property type="project" value="UniProtKB-SubCell"/>
</dbReference>
<dbReference type="InterPro" id="IPR007895">
    <property type="entry name" value="MASE1"/>
</dbReference>
<dbReference type="Pfam" id="PF08447">
    <property type="entry name" value="PAS_3"/>
    <property type="match status" value="1"/>
</dbReference>
<evidence type="ECO:0000256" key="2">
    <source>
        <dbReference type="ARBA" id="ARBA00004651"/>
    </source>
</evidence>
<feature type="transmembrane region" description="Helical" evidence="7">
    <location>
        <begin position="12"/>
        <end position="33"/>
    </location>
</feature>
<keyword evidence="4 7" id="KW-0812">Transmembrane</keyword>
<keyword evidence="12" id="KW-1185">Reference proteome</keyword>
<dbReference type="CDD" id="cd00130">
    <property type="entry name" value="PAS"/>
    <property type="match status" value="2"/>
</dbReference>
<dbReference type="GO" id="GO:0003824">
    <property type="term" value="F:catalytic activity"/>
    <property type="evidence" value="ECO:0007669"/>
    <property type="project" value="UniProtKB-ARBA"/>
</dbReference>
<proteinExistence type="predicted"/>
<comment type="subcellular location">
    <subcellularLocation>
        <location evidence="2">Cell membrane</location>
        <topology evidence="2">Multi-pass membrane protein</topology>
    </subcellularLocation>
</comment>
<dbReference type="Pfam" id="PF05231">
    <property type="entry name" value="MASE1"/>
    <property type="match status" value="1"/>
</dbReference>
<dbReference type="SMART" id="SM00267">
    <property type="entry name" value="GGDEF"/>
    <property type="match status" value="1"/>
</dbReference>
<dbReference type="SUPFAM" id="SSF55073">
    <property type="entry name" value="Nucleotide cyclase"/>
    <property type="match status" value="1"/>
</dbReference>
<dbReference type="InterPro" id="IPR035965">
    <property type="entry name" value="PAS-like_dom_sf"/>
</dbReference>
<dbReference type="RefSeq" id="WP_026635810.1">
    <property type="nucleotide sequence ID" value="NZ_FONH01000027.1"/>
</dbReference>
<dbReference type="InterPro" id="IPR000014">
    <property type="entry name" value="PAS"/>
</dbReference>
<dbReference type="Gene3D" id="3.30.70.270">
    <property type="match status" value="1"/>
</dbReference>
<feature type="domain" description="PAC" evidence="9">
    <location>
        <begin position="501"/>
        <end position="554"/>
    </location>
</feature>
<feature type="transmembrane region" description="Helical" evidence="7">
    <location>
        <begin position="39"/>
        <end position="56"/>
    </location>
</feature>
<dbReference type="FunFam" id="3.30.70.270:FF:000001">
    <property type="entry name" value="Diguanylate cyclase domain protein"/>
    <property type="match status" value="1"/>
</dbReference>
<feature type="transmembrane region" description="Helical" evidence="7">
    <location>
        <begin position="215"/>
        <end position="230"/>
    </location>
</feature>
<feature type="domain" description="PAS" evidence="8">
    <location>
        <begin position="305"/>
        <end position="374"/>
    </location>
</feature>
<dbReference type="Pfam" id="PF00990">
    <property type="entry name" value="GGDEF"/>
    <property type="match status" value="1"/>
</dbReference>
<feature type="domain" description="GGDEF" evidence="10">
    <location>
        <begin position="586"/>
        <end position="718"/>
    </location>
</feature>
<dbReference type="Gene3D" id="3.30.450.20">
    <property type="entry name" value="PAS domain"/>
    <property type="match status" value="2"/>
</dbReference>
<feature type="transmembrane region" description="Helical" evidence="7">
    <location>
        <begin position="63"/>
        <end position="81"/>
    </location>
</feature>
<protein>
    <submittedName>
        <fullName evidence="11">PAS domain S-box-containing protein/diguanylate cyclase (GGDEF) domain-containing protein</fullName>
    </submittedName>
</protein>
<reference evidence="12" key="1">
    <citation type="submission" date="2016-10" db="EMBL/GenBank/DDBJ databases">
        <authorList>
            <person name="Varghese N."/>
            <person name="Submissions S."/>
        </authorList>
    </citation>
    <scope>NUCLEOTIDE SEQUENCE [LARGE SCALE GENOMIC DNA]</scope>
    <source>
        <strain evidence="12">UNC178MFTsu3.1</strain>
    </source>
</reference>